<dbReference type="AlphaFoldDB" id="E2C9S1"/>
<evidence type="ECO:0000256" key="1">
    <source>
        <dbReference type="SAM" id="Phobius"/>
    </source>
</evidence>
<keyword evidence="1" id="KW-1133">Transmembrane helix</keyword>
<accession>E2C9S1</accession>
<name>E2C9S1_HARSA</name>
<organism evidence="3">
    <name type="scientific">Harpegnathos saltator</name>
    <name type="common">Jerdon's jumping ant</name>
    <dbReference type="NCBI Taxonomy" id="610380"/>
    <lineage>
        <taxon>Eukaryota</taxon>
        <taxon>Metazoa</taxon>
        <taxon>Ecdysozoa</taxon>
        <taxon>Arthropoda</taxon>
        <taxon>Hexapoda</taxon>
        <taxon>Insecta</taxon>
        <taxon>Pterygota</taxon>
        <taxon>Neoptera</taxon>
        <taxon>Endopterygota</taxon>
        <taxon>Hymenoptera</taxon>
        <taxon>Apocrita</taxon>
        <taxon>Aculeata</taxon>
        <taxon>Formicoidea</taxon>
        <taxon>Formicidae</taxon>
        <taxon>Ponerinae</taxon>
        <taxon>Ponerini</taxon>
        <taxon>Harpegnathos</taxon>
    </lineage>
</organism>
<proteinExistence type="predicted"/>
<evidence type="ECO:0000313" key="2">
    <source>
        <dbReference type="EMBL" id="EFN75311.1"/>
    </source>
</evidence>
<evidence type="ECO:0000313" key="3">
    <source>
        <dbReference type="Proteomes" id="UP000008237"/>
    </source>
</evidence>
<feature type="transmembrane region" description="Helical" evidence="1">
    <location>
        <begin position="120"/>
        <end position="138"/>
    </location>
</feature>
<keyword evidence="3" id="KW-1185">Reference proteome</keyword>
<dbReference type="InParanoid" id="E2C9S1"/>
<feature type="transmembrane region" description="Helical" evidence="1">
    <location>
        <begin position="85"/>
        <end position="108"/>
    </location>
</feature>
<dbReference type="EMBL" id="GL453897">
    <property type="protein sequence ID" value="EFN75311.1"/>
    <property type="molecule type" value="Genomic_DNA"/>
</dbReference>
<gene>
    <name evidence="2" type="ORF">EAI_05236</name>
</gene>
<protein>
    <submittedName>
        <fullName evidence="2">Uncharacterized protein</fullName>
    </submittedName>
</protein>
<keyword evidence="1" id="KW-0472">Membrane</keyword>
<sequence>MSYGINCTWNLLRHVYMSSSGVSLNKAAPLVKIHGVSLNKAAPLVKIHADMSNYEKSETSSQPDLDLAQRKNDSFFSPFNNCDTIVPFVLQTPLIWLGVLGSIIGIALSTQTFNASSPCSYRLALPIAFLFTAVYNRASSDDHERRLCKLYSCEHIPDDLE</sequence>
<reference evidence="2 3" key="1">
    <citation type="journal article" date="2010" name="Science">
        <title>Genomic comparison of the ants Camponotus floridanus and Harpegnathos saltator.</title>
        <authorList>
            <person name="Bonasio R."/>
            <person name="Zhang G."/>
            <person name="Ye C."/>
            <person name="Mutti N.S."/>
            <person name="Fang X."/>
            <person name="Qin N."/>
            <person name="Donahue G."/>
            <person name="Yang P."/>
            <person name="Li Q."/>
            <person name="Li C."/>
            <person name="Zhang P."/>
            <person name="Huang Z."/>
            <person name="Berger S.L."/>
            <person name="Reinberg D."/>
            <person name="Wang J."/>
            <person name="Liebig J."/>
        </authorList>
    </citation>
    <scope>NUCLEOTIDE SEQUENCE [LARGE SCALE GENOMIC DNA]</scope>
    <source>
        <strain evidence="2 3">R22 G/1</strain>
    </source>
</reference>
<dbReference type="Proteomes" id="UP000008237">
    <property type="component" value="Unassembled WGS sequence"/>
</dbReference>
<keyword evidence="1" id="KW-0812">Transmembrane</keyword>